<gene>
    <name evidence="4" type="ORF">NYM_LOCUS27880</name>
</gene>
<dbReference type="OrthoDB" id="608610at2759"/>
<feature type="region of interest" description="Disordered" evidence="1">
    <location>
        <begin position="1"/>
        <end position="24"/>
    </location>
</feature>
<evidence type="ECO:0000259" key="2">
    <source>
        <dbReference type="Pfam" id="PF12937"/>
    </source>
</evidence>
<dbReference type="SUPFAM" id="SSF81383">
    <property type="entry name" value="F-box domain"/>
    <property type="match status" value="1"/>
</dbReference>
<dbReference type="SMART" id="SM00367">
    <property type="entry name" value="LRR_CC"/>
    <property type="match status" value="11"/>
</dbReference>
<dbReference type="InterPro" id="IPR001611">
    <property type="entry name" value="Leu-rich_rpt"/>
</dbReference>
<proteinExistence type="predicted"/>
<dbReference type="InterPro" id="IPR057207">
    <property type="entry name" value="FBXL15_LRR"/>
</dbReference>
<dbReference type="Gramene" id="NC9G0272100.1">
    <property type="protein sequence ID" value="NC9G0272100.1:cds"/>
    <property type="gene ID" value="NC9G0272100"/>
</dbReference>
<dbReference type="AlphaFoldDB" id="A0A5K1GQT1"/>
<dbReference type="Pfam" id="PF13516">
    <property type="entry name" value="LRR_6"/>
    <property type="match status" value="1"/>
</dbReference>
<dbReference type="GO" id="GO:0019005">
    <property type="term" value="C:SCF ubiquitin ligase complex"/>
    <property type="evidence" value="ECO:0007669"/>
    <property type="project" value="TreeGrafter"/>
</dbReference>
<feature type="domain" description="F-box/LRR-repeat protein 15-like leucin rich repeat" evidence="3">
    <location>
        <begin position="175"/>
        <end position="286"/>
    </location>
</feature>
<dbReference type="Pfam" id="PF25372">
    <property type="entry name" value="DUF7885"/>
    <property type="match status" value="2"/>
</dbReference>
<dbReference type="Pfam" id="PF12937">
    <property type="entry name" value="F-box-like"/>
    <property type="match status" value="1"/>
</dbReference>
<dbReference type="InterPro" id="IPR006553">
    <property type="entry name" value="Leu-rich_rpt_Cys-con_subtyp"/>
</dbReference>
<dbReference type="InterPro" id="IPR001810">
    <property type="entry name" value="F-box_dom"/>
</dbReference>
<dbReference type="SUPFAM" id="SSF52047">
    <property type="entry name" value="RNI-like"/>
    <property type="match status" value="2"/>
</dbReference>
<dbReference type="InterPro" id="IPR036047">
    <property type="entry name" value="F-box-like_dom_sf"/>
</dbReference>
<dbReference type="GO" id="GO:0031146">
    <property type="term" value="P:SCF-dependent proteasomal ubiquitin-dependent protein catabolic process"/>
    <property type="evidence" value="ECO:0007669"/>
    <property type="project" value="TreeGrafter"/>
</dbReference>
<dbReference type="InterPro" id="IPR032675">
    <property type="entry name" value="LRR_dom_sf"/>
</dbReference>
<evidence type="ECO:0000256" key="1">
    <source>
        <dbReference type="SAM" id="MobiDB-lite"/>
    </source>
</evidence>
<accession>A0A5K1GQT1</accession>
<dbReference type="EMBL" id="LR721787">
    <property type="protein sequence ID" value="VVW79620.1"/>
    <property type="molecule type" value="Genomic_DNA"/>
</dbReference>
<protein>
    <submittedName>
        <fullName evidence="4">Uncharacterized protein</fullName>
    </submittedName>
</protein>
<reference evidence="4" key="1">
    <citation type="submission" date="2019-09" db="EMBL/GenBank/DDBJ databases">
        <authorList>
            <person name="Zhang L."/>
        </authorList>
    </citation>
    <scope>NUCLEOTIDE SEQUENCE</scope>
</reference>
<evidence type="ECO:0000259" key="3">
    <source>
        <dbReference type="Pfam" id="PF25372"/>
    </source>
</evidence>
<organism evidence="4">
    <name type="scientific">Nymphaea colorata</name>
    <name type="common">pocket water lily</name>
    <dbReference type="NCBI Taxonomy" id="210225"/>
    <lineage>
        <taxon>Eukaryota</taxon>
        <taxon>Viridiplantae</taxon>
        <taxon>Streptophyta</taxon>
        <taxon>Embryophyta</taxon>
        <taxon>Tracheophyta</taxon>
        <taxon>Spermatophyta</taxon>
        <taxon>Magnoliopsida</taxon>
        <taxon>Nymphaeales</taxon>
        <taxon>Nymphaeaceae</taxon>
        <taxon>Nymphaea</taxon>
    </lineage>
</organism>
<dbReference type="Gene3D" id="3.80.10.10">
    <property type="entry name" value="Ribonuclease Inhibitor"/>
    <property type="match status" value="3"/>
</dbReference>
<dbReference type="PANTHER" id="PTHR13318">
    <property type="entry name" value="PARTNER OF PAIRED, ISOFORM B-RELATED"/>
    <property type="match status" value="1"/>
</dbReference>
<name>A0A5K1GQT1_9MAGN</name>
<evidence type="ECO:0000313" key="4">
    <source>
        <dbReference type="EMBL" id="VVW79620.1"/>
    </source>
</evidence>
<sequence>MVVAAEVRRRKKTRGLPREGNDRENPFNRLPDECIAEIFSYNPDPTDRWLCAAVCKKFLLLQAHMKISDFKVKESANQSGAGDRMKRCLEGSHAMDTRLAAMAVCKWAKGIVGDLSIRGDFLVRKAASYSTRVPHGVTDCGLDIVGSGFPCLKSLALWGCLYVTNRGLVCVSRGCALLEKLDLCECPLITDEGMVAVARGLRKLTTLSVESCRNIGNSSLKAFGAYTPTLHSISVKGCRLVGDEGVFAILAGLPNLKRLKLAQLRANLRAVLALVRHCRALASLSLEGYSFDVATQNASGADVENKDVAFLDSPDLRSLARFRPVGMECSNLKSVSISGSWALNDEGLVAIGRGVGALEKFALEACHRVSFSGLVEFLSGYAKNLKSLSLTRCNAIVETSRSWAGLNSPPSCNKLETLMVGCCVLLGDAFLDWIGSVCSNLREVELIGLEQVSDRGLASLLMMGSGLEVRPIERVTLNGCTGLTDSSISEICRCFGPQLKSLSLGDCPRLSGHCLRVIAFYCTELRDLDVSGGTITDADLAHLHKMLWLTTLNLRNCPGLSQKAIDSFELSHFECDLVC</sequence>
<feature type="domain" description="F-box" evidence="2">
    <location>
        <begin position="27"/>
        <end position="58"/>
    </location>
</feature>
<feature type="domain" description="F-box/LRR-repeat protein 15-like leucin rich repeat" evidence="3">
    <location>
        <begin position="384"/>
        <end position="573"/>
    </location>
</feature>